<reference evidence="3" key="2">
    <citation type="submission" date="2024-04" db="EMBL/GenBank/DDBJ databases">
        <authorList>
            <person name="Chen Y."/>
            <person name="Shah S."/>
            <person name="Dougan E. K."/>
            <person name="Thang M."/>
            <person name="Chan C."/>
        </authorList>
    </citation>
    <scope>NUCLEOTIDE SEQUENCE [LARGE SCALE GENOMIC DNA]</scope>
</reference>
<reference evidence="2" key="1">
    <citation type="submission" date="2022-10" db="EMBL/GenBank/DDBJ databases">
        <authorList>
            <person name="Chen Y."/>
            <person name="Dougan E. K."/>
            <person name="Chan C."/>
            <person name="Rhodes N."/>
            <person name="Thang M."/>
        </authorList>
    </citation>
    <scope>NUCLEOTIDE SEQUENCE</scope>
</reference>
<proteinExistence type="predicted"/>
<evidence type="ECO:0000313" key="3">
    <source>
        <dbReference type="EMBL" id="CAL1138344.1"/>
    </source>
</evidence>
<protein>
    <recommendedName>
        <fullName evidence="5">OTU domain-containing protein</fullName>
    </recommendedName>
</protein>
<name>A0A9P1C4L2_9DINO</name>
<dbReference type="EMBL" id="CAMXCT020000941">
    <property type="protein sequence ID" value="CAL1138344.1"/>
    <property type="molecule type" value="Genomic_DNA"/>
</dbReference>
<evidence type="ECO:0000313" key="2">
    <source>
        <dbReference type="EMBL" id="CAI3984969.1"/>
    </source>
</evidence>
<dbReference type="EMBL" id="CAMXCT010000941">
    <property type="protein sequence ID" value="CAI3984969.1"/>
    <property type="molecule type" value="Genomic_DNA"/>
</dbReference>
<organism evidence="2">
    <name type="scientific">Cladocopium goreaui</name>
    <dbReference type="NCBI Taxonomy" id="2562237"/>
    <lineage>
        <taxon>Eukaryota</taxon>
        <taxon>Sar</taxon>
        <taxon>Alveolata</taxon>
        <taxon>Dinophyceae</taxon>
        <taxon>Suessiales</taxon>
        <taxon>Symbiodiniaceae</taxon>
        <taxon>Cladocopium</taxon>
    </lineage>
</organism>
<feature type="region of interest" description="Disordered" evidence="1">
    <location>
        <begin position="523"/>
        <end position="579"/>
    </location>
</feature>
<sequence length="1447" mass="161888">MLFAQPPCSLFVPISQSVHRRFDWRPEGNLRNAKVRMSNMIASNTVVLIQLALRFRPSTVVAIEQPKGSFMFKQDYFKELIKNHALFIVLTYLGLFGLDLLKGTHICTNAPNFKKLAKTATKEAKSKFDARIARKKQRMQRRGKVAKRPIDKQIREYAEKISQPGEFLDLLDATMVGNVLDKENLEMFGLILVNLDIAFIVDEEKGNFTLQTCGAHMQAIASGSFELREDQKIVNRASPNTLALLFCNSLYDPKQSYNHWIPVQLSEQLGGYEAFQAILSEDRRKMMREQIQVQEEISEIVMREDLEPDEVDAMTASLEDQLTELRNFSLLQQRVRKLGARPIPVPGDGNCLIWSVQRLLLGDAAPDPNSPDGAVQMMEIRQGLKKKWLEFQHDEVWQSLFRMCSHGVLSHHPPTSACKADAMDVTPPRKKPAEIAGDPIDLITPPRSSSPTTPPRPSPPKKRRIEVQTHVGDARPANLFTPEVTSSSEHGLRLPGQNGKKPNFLEPQLLNVEEKFSELKMQIPNPKAEEKPKMQIPNPKDDDNPKMQIPNPKDDEKPKMQIPNPKADEKPGPSQKDPLADVDLAELDEATLAGVPAEEPEDPSNEQALVSLEGGQGRAKHVRSCRKRIPSTAELQKKRLKTFLARQGLSYGCFITLHKRRCELSKAAACKDGGFPAFREKLRIGKPLSCKSCLLWLDQKGLTMEMIQKVVKEGLEPCPDLDPPSVPEVPDPPQGVAEVEGCQKVAGEAEEEDGHDAGAARAADQYALCVEYVKRFAPHIELVEGDGNEKGYRFGYRCRLCVTRAQPEGKLNTLVQPKLLYVKRFLTQHIEGDTHQGKLSQFKESQAKNCEKPPEEVEKIPCPGLRVGDSTVGSLHHYAQEFSLWANFSKLDGRTVSNTFWWNRSEDAWFVRSGKCHQTIDQGLKRCNACAILAEPRAIQRKVVNFYSKYLAARLLNAKLFCTEKQVQEVVEQIKTSVLGQRHGKYCKKLLELPLLNLQKLVRTGFQHTDAEEMTPALQDFTQSIVAPCLRVNCTAINSKLPALSMQFANALANRDLTELESLNIAVADFAVMGRMDAEPLLQGLLVQFMQKLDRSERGVSERGRRKALSETARSLAADSAITISMLAGNRNLAKTLAQNTKPPPIVLEKLSERGLPNPMLALMSTAAEQLEENIQLIDQAFPRPPGASPCRLICAVDHTYLVKSFAQATWKGEAGLVGGFWTAMEEEAAWMPFSSLPEGATKMPKANLMLECLVWDPMTQTRRTFSCAEMPMKLKATLNTLTSEHPDRKAGNREMLQVVGRLMASGSKIIKGLTFDGHGAHNWFRSALMGVFDASVEEELGQTEWFRDLTWEDLPCHDLPRLPVKVCKHHGQVIWPLQGPMHAAKNVSGQLNSVLRTIHMGVYYCDSSAARAHGLPPCAYVRSEAMSDKLNCLLWNPYFSIQSPDA</sequence>
<evidence type="ECO:0000256" key="1">
    <source>
        <dbReference type="SAM" id="MobiDB-lite"/>
    </source>
</evidence>
<feature type="compositionally biased region" description="Basic and acidic residues" evidence="1">
    <location>
        <begin position="527"/>
        <end position="545"/>
    </location>
</feature>
<comment type="caution">
    <text evidence="2">The sequence shown here is derived from an EMBL/GenBank/DDBJ whole genome shotgun (WGS) entry which is preliminary data.</text>
</comment>
<keyword evidence="4" id="KW-1185">Reference proteome</keyword>
<evidence type="ECO:0008006" key="5">
    <source>
        <dbReference type="Google" id="ProtNLM"/>
    </source>
</evidence>
<accession>A0A9P1C4L2</accession>
<dbReference type="Proteomes" id="UP001152797">
    <property type="component" value="Unassembled WGS sequence"/>
</dbReference>
<gene>
    <name evidence="2" type="ORF">C1SCF055_LOCUS12460</name>
</gene>
<evidence type="ECO:0000313" key="4">
    <source>
        <dbReference type="Proteomes" id="UP001152797"/>
    </source>
</evidence>
<feature type="region of interest" description="Disordered" evidence="1">
    <location>
        <begin position="419"/>
        <end position="504"/>
    </location>
</feature>
<dbReference type="EMBL" id="CAMXCT030000941">
    <property type="protein sequence ID" value="CAL4772281.1"/>
    <property type="molecule type" value="Genomic_DNA"/>
</dbReference>